<name>A0A2Z7D6M6_9LAMI</name>
<protein>
    <submittedName>
        <fullName evidence="1">Uncharacterized protein</fullName>
    </submittedName>
</protein>
<keyword evidence="2" id="KW-1185">Reference proteome</keyword>
<dbReference type="Proteomes" id="UP000250235">
    <property type="component" value="Unassembled WGS sequence"/>
</dbReference>
<accession>A0A2Z7D6M6</accession>
<dbReference type="AlphaFoldDB" id="A0A2Z7D6M6"/>
<sequence length="132" mass="14691">MPSRRRGSAGRQVVCEPRALDSNEVEDIAQPNVPLRHRARQTEVEMESLTQHIYDMDLVLARFQWMNHLTFSGVEGGLAAEECIAHMETTSPLLSPNDQVFSHRKRLGSEDLLNLSTRALASSSECDVEGAS</sequence>
<gene>
    <name evidence="1" type="ORF">F511_30343</name>
</gene>
<organism evidence="1 2">
    <name type="scientific">Dorcoceras hygrometricum</name>
    <dbReference type="NCBI Taxonomy" id="472368"/>
    <lineage>
        <taxon>Eukaryota</taxon>
        <taxon>Viridiplantae</taxon>
        <taxon>Streptophyta</taxon>
        <taxon>Embryophyta</taxon>
        <taxon>Tracheophyta</taxon>
        <taxon>Spermatophyta</taxon>
        <taxon>Magnoliopsida</taxon>
        <taxon>eudicotyledons</taxon>
        <taxon>Gunneridae</taxon>
        <taxon>Pentapetalae</taxon>
        <taxon>asterids</taxon>
        <taxon>lamiids</taxon>
        <taxon>Lamiales</taxon>
        <taxon>Gesneriaceae</taxon>
        <taxon>Didymocarpoideae</taxon>
        <taxon>Trichosporeae</taxon>
        <taxon>Loxocarpinae</taxon>
        <taxon>Dorcoceras</taxon>
    </lineage>
</organism>
<reference evidence="1 2" key="1">
    <citation type="journal article" date="2015" name="Proc. Natl. Acad. Sci. U.S.A.">
        <title>The resurrection genome of Boea hygrometrica: A blueprint for survival of dehydration.</title>
        <authorList>
            <person name="Xiao L."/>
            <person name="Yang G."/>
            <person name="Zhang L."/>
            <person name="Yang X."/>
            <person name="Zhao S."/>
            <person name="Ji Z."/>
            <person name="Zhou Q."/>
            <person name="Hu M."/>
            <person name="Wang Y."/>
            <person name="Chen M."/>
            <person name="Xu Y."/>
            <person name="Jin H."/>
            <person name="Xiao X."/>
            <person name="Hu G."/>
            <person name="Bao F."/>
            <person name="Hu Y."/>
            <person name="Wan P."/>
            <person name="Li L."/>
            <person name="Deng X."/>
            <person name="Kuang T."/>
            <person name="Xiang C."/>
            <person name="Zhu J.K."/>
            <person name="Oliver M.J."/>
            <person name="He Y."/>
        </authorList>
    </citation>
    <scope>NUCLEOTIDE SEQUENCE [LARGE SCALE GENOMIC DNA]</scope>
    <source>
        <strain evidence="2">cv. XS01</strain>
    </source>
</reference>
<dbReference type="EMBL" id="KQ989001">
    <property type="protein sequence ID" value="KZV55153.1"/>
    <property type="molecule type" value="Genomic_DNA"/>
</dbReference>
<evidence type="ECO:0000313" key="1">
    <source>
        <dbReference type="EMBL" id="KZV55153.1"/>
    </source>
</evidence>
<proteinExistence type="predicted"/>
<evidence type="ECO:0000313" key="2">
    <source>
        <dbReference type="Proteomes" id="UP000250235"/>
    </source>
</evidence>